<feature type="compositionally biased region" description="Low complexity" evidence="1">
    <location>
        <begin position="59"/>
        <end position="76"/>
    </location>
</feature>
<protein>
    <submittedName>
        <fullName evidence="2">Uncharacterized protein</fullName>
    </submittedName>
</protein>
<organism evidence="2 3">
    <name type="scientific">Portunus trituberculatus</name>
    <name type="common">Swimming crab</name>
    <name type="synonym">Neptunus trituberculatus</name>
    <dbReference type="NCBI Taxonomy" id="210409"/>
    <lineage>
        <taxon>Eukaryota</taxon>
        <taxon>Metazoa</taxon>
        <taxon>Ecdysozoa</taxon>
        <taxon>Arthropoda</taxon>
        <taxon>Crustacea</taxon>
        <taxon>Multicrustacea</taxon>
        <taxon>Malacostraca</taxon>
        <taxon>Eumalacostraca</taxon>
        <taxon>Eucarida</taxon>
        <taxon>Decapoda</taxon>
        <taxon>Pleocyemata</taxon>
        <taxon>Brachyura</taxon>
        <taxon>Eubrachyura</taxon>
        <taxon>Portunoidea</taxon>
        <taxon>Portunidae</taxon>
        <taxon>Portuninae</taxon>
        <taxon>Portunus</taxon>
    </lineage>
</organism>
<sequence>MRCASVPDDARRIKKSRPTSVVSGYPASRDRSVGGGQGGAKRGPVSDDPPTAQQIHYPAHTSLHSSHVASVSADVSPPQHDLTLSDSHSPGGELFLADAYDWRVLLGSPRPSCSGWARRNSERLDGLPTGLEGDEGRDFPPHGPSMYHHMMNYIDSVFEDAMGQQFDLECPVAPGTNTSPTRKGPILLGRAQPVRVFMEQDDSAYLKANEKKPTSVGYPSGRFAKIYSVAGQESCLS</sequence>
<feature type="region of interest" description="Disordered" evidence="1">
    <location>
        <begin position="1"/>
        <end position="87"/>
    </location>
</feature>
<evidence type="ECO:0000313" key="3">
    <source>
        <dbReference type="Proteomes" id="UP000324222"/>
    </source>
</evidence>
<keyword evidence="3" id="KW-1185">Reference proteome</keyword>
<comment type="caution">
    <text evidence="2">The sequence shown here is derived from an EMBL/GenBank/DDBJ whole genome shotgun (WGS) entry which is preliminary data.</text>
</comment>
<gene>
    <name evidence="2" type="ORF">E2C01_022509</name>
</gene>
<evidence type="ECO:0000313" key="2">
    <source>
        <dbReference type="EMBL" id="MPC29284.1"/>
    </source>
</evidence>
<dbReference type="EMBL" id="VSRR010002046">
    <property type="protein sequence ID" value="MPC29284.1"/>
    <property type="molecule type" value="Genomic_DNA"/>
</dbReference>
<name>A0A5B7E932_PORTR</name>
<accession>A0A5B7E932</accession>
<dbReference type="Proteomes" id="UP000324222">
    <property type="component" value="Unassembled WGS sequence"/>
</dbReference>
<proteinExistence type="predicted"/>
<evidence type="ECO:0000256" key="1">
    <source>
        <dbReference type="SAM" id="MobiDB-lite"/>
    </source>
</evidence>
<reference evidence="2 3" key="1">
    <citation type="submission" date="2019-05" db="EMBL/GenBank/DDBJ databases">
        <title>Another draft genome of Portunus trituberculatus and its Hox gene families provides insights of decapod evolution.</title>
        <authorList>
            <person name="Jeong J.-H."/>
            <person name="Song I."/>
            <person name="Kim S."/>
            <person name="Choi T."/>
            <person name="Kim D."/>
            <person name="Ryu S."/>
            <person name="Kim W."/>
        </authorList>
    </citation>
    <scope>NUCLEOTIDE SEQUENCE [LARGE SCALE GENOMIC DNA]</scope>
    <source>
        <tissue evidence="2">Muscle</tissue>
    </source>
</reference>
<dbReference type="AlphaFoldDB" id="A0A5B7E932"/>